<name>A0A7J7C917_TRIWF</name>
<dbReference type="InterPro" id="IPR008395">
    <property type="entry name" value="Agenet-like_dom"/>
</dbReference>
<gene>
    <name evidence="2" type="ORF">HS088_TW19G00211</name>
</gene>
<feature type="domain" description="Agenet" evidence="1">
    <location>
        <begin position="73"/>
        <end position="128"/>
    </location>
</feature>
<evidence type="ECO:0000313" key="3">
    <source>
        <dbReference type="Proteomes" id="UP000593562"/>
    </source>
</evidence>
<dbReference type="EMBL" id="JAAARO010000019">
    <property type="protein sequence ID" value="KAF5730619.1"/>
    <property type="molecule type" value="Genomic_DNA"/>
</dbReference>
<dbReference type="SMART" id="SM00743">
    <property type="entry name" value="Agenet"/>
    <property type="match status" value="2"/>
</dbReference>
<protein>
    <recommendedName>
        <fullName evidence="1">Agenet domain-containing protein</fullName>
    </recommendedName>
</protein>
<dbReference type="PANTHER" id="PTHR31917:SF148">
    <property type="entry name" value="DUF724 DOMAIN-CONTAINING PROTEIN 2"/>
    <property type="match status" value="1"/>
</dbReference>
<dbReference type="InterPro" id="IPR014002">
    <property type="entry name" value="Agenet_dom_plant"/>
</dbReference>
<feature type="domain" description="Agenet" evidence="1">
    <location>
        <begin position="2"/>
        <end position="70"/>
    </location>
</feature>
<comment type="caution">
    <text evidence="2">The sequence shown here is derived from an EMBL/GenBank/DDBJ whole genome shotgun (WGS) entry which is preliminary data.</text>
</comment>
<dbReference type="OrthoDB" id="2020707at2759"/>
<accession>A0A7J7C917</accession>
<keyword evidence="3" id="KW-1185">Reference proteome</keyword>
<proteinExistence type="predicted"/>
<reference evidence="2 3" key="1">
    <citation type="journal article" date="2020" name="Nat. Commun.">
        <title>Genome of Tripterygium wilfordii and identification of cytochrome P450 involved in triptolide biosynthesis.</title>
        <authorList>
            <person name="Tu L."/>
            <person name="Su P."/>
            <person name="Zhang Z."/>
            <person name="Gao L."/>
            <person name="Wang J."/>
            <person name="Hu T."/>
            <person name="Zhou J."/>
            <person name="Zhang Y."/>
            <person name="Zhao Y."/>
            <person name="Liu Y."/>
            <person name="Song Y."/>
            <person name="Tong Y."/>
            <person name="Lu Y."/>
            <person name="Yang J."/>
            <person name="Xu C."/>
            <person name="Jia M."/>
            <person name="Peters R.J."/>
            <person name="Huang L."/>
            <person name="Gao W."/>
        </authorList>
    </citation>
    <scope>NUCLEOTIDE SEQUENCE [LARGE SCALE GENOMIC DNA]</scope>
    <source>
        <strain evidence="3">cv. XIE 37</strain>
        <tissue evidence="2">Leaf</tissue>
    </source>
</reference>
<organism evidence="2 3">
    <name type="scientific">Tripterygium wilfordii</name>
    <name type="common">Thunder God vine</name>
    <dbReference type="NCBI Taxonomy" id="458696"/>
    <lineage>
        <taxon>Eukaryota</taxon>
        <taxon>Viridiplantae</taxon>
        <taxon>Streptophyta</taxon>
        <taxon>Embryophyta</taxon>
        <taxon>Tracheophyta</taxon>
        <taxon>Spermatophyta</taxon>
        <taxon>Magnoliopsida</taxon>
        <taxon>eudicotyledons</taxon>
        <taxon>Gunneridae</taxon>
        <taxon>Pentapetalae</taxon>
        <taxon>rosids</taxon>
        <taxon>fabids</taxon>
        <taxon>Celastrales</taxon>
        <taxon>Celastraceae</taxon>
        <taxon>Tripterygium</taxon>
    </lineage>
</organism>
<dbReference type="Pfam" id="PF05641">
    <property type="entry name" value="Agenet"/>
    <property type="match status" value="1"/>
</dbReference>
<dbReference type="Proteomes" id="UP000593562">
    <property type="component" value="Unassembled WGS sequence"/>
</dbReference>
<dbReference type="InParanoid" id="A0A7J7C917"/>
<dbReference type="CDD" id="cd20405">
    <property type="entry name" value="Tudor_Agenet_AtDUF_rpt1_3"/>
    <property type="match status" value="1"/>
</dbReference>
<dbReference type="PANTHER" id="PTHR31917">
    <property type="entry name" value="AGENET DOMAIN-CONTAINING PROTEIN-RELATED"/>
    <property type="match status" value="1"/>
</dbReference>
<sequence length="155" mass="17753">MGGFLVGQRVEVCSKEEGFEGSFYGARVLRQVGPKSYEVEYSNLFTEDESSHLIETVSGSELRPRPPGPPLWTRFCVGDTVDALHNDGWWVGRLTARRGVDYFVYFETTSEMIAYPVYRLRTHRDWVSGMWVSSKRKAELESLNSKLGSKKKRSF</sequence>
<dbReference type="AlphaFoldDB" id="A0A7J7C917"/>
<evidence type="ECO:0000313" key="2">
    <source>
        <dbReference type="EMBL" id="KAF5730619.1"/>
    </source>
</evidence>
<evidence type="ECO:0000259" key="1">
    <source>
        <dbReference type="SMART" id="SM00743"/>
    </source>
</evidence>